<dbReference type="GO" id="GO:0016301">
    <property type="term" value="F:kinase activity"/>
    <property type="evidence" value="ECO:0007669"/>
    <property type="project" value="UniProtKB-KW"/>
</dbReference>
<reference evidence="2 3" key="1">
    <citation type="submission" date="2024-04" db="EMBL/GenBank/DDBJ databases">
        <title>Flavobacterium sp. DGU11 16S ribosomal RNA gene Genome sequencing and assembly.</title>
        <authorList>
            <person name="Park S."/>
        </authorList>
    </citation>
    <scope>NUCLEOTIDE SEQUENCE [LARGE SCALE GENOMIC DNA]</scope>
    <source>
        <strain evidence="2 3">DGU11</strain>
    </source>
</reference>
<dbReference type="RefSeq" id="WP_341698233.1">
    <property type="nucleotide sequence ID" value="NZ_JBBYHR010000010.1"/>
</dbReference>
<evidence type="ECO:0000313" key="2">
    <source>
        <dbReference type="EMBL" id="MEL1245936.1"/>
    </source>
</evidence>
<gene>
    <name evidence="2" type="ORF">AAEO56_16805</name>
</gene>
<dbReference type="InterPro" id="IPR011047">
    <property type="entry name" value="Quinoprotein_ADH-like_sf"/>
</dbReference>
<dbReference type="InterPro" id="IPR016032">
    <property type="entry name" value="Sig_transdc_resp-reg_C-effctor"/>
</dbReference>
<feature type="transmembrane region" description="Helical" evidence="1">
    <location>
        <begin position="706"/>
        <end position="728"/>
    </location>
</feature>
<dbReference type="EMBL" id="JBBYHR010000010">
    <property type="protein sequence ID" value="MEL1245936.1"/>
    <property type="molecule type" value="Genomic_DNA"/>
</dbReference>
<dbReference type="Gene3D" id="2.130.10.10">
    <property type="entry name" value="YVTN repeat-like/Quinoprotein amine dehydrogenase"/>
    <property type="match status" value="1"/>
</dbReference>
<comment type="caution">
    <text evidence="2">The sequence shown here is derived from an EMBL/GenBank/DDBJ whole genome shotgun (WGS) entry which is preliminary data.</text>
</comment>
<keyword evidence="1" id="KW-0472">Membrane</keyword>
<sequence length="914" mass="106380">MPLRRFVFHIFLFIPFFLQGQELLPFVENFTKSEYFGDNQVWNVVQGTDNAMYFANNHFFLRYNGVKWEKYSLPNKTIIRSVFVDGDRIYCGSYKEFGYWHRKRGKMEYVSLSKNKNLFLGNADNEEIWKVFKHNGNIYFQSFNEIYIHNGNSVEKIKFPSQISYCYLIDNTIYVASVRNGIYILDGKTFRSVKGWPELKENIIHGMEKNRGDIYIFSKNNGVYIANGNKLIPWKSAVNDLLKSDVILAARFIDENTLAIGTGLQGLYIINLNTGEYRNINRRNALKNNAVLSITLDREKDIWLGLDNGISHIEVNSPVSIFSDSSGILGSVYSLSTTDNGYLFVTNHGIFTYNNKNLAAIPNSQGQVWDIYKNGNEFIIGHNDGTFIYNGSALKWVNPVNGGWKFLKSSYDNAYFQANYSGIAVYKDINDLAKWKVLDSITKPIRNIAQNKPGELWAADNYRSLYRITYDPSFNVKRVENVSAKNNINSDYGVKIFNFRNEILFLINNTWYAYNSISARLEKNIPFNDSFRNISDIIPIDDDNFMVIKDGRLYTISQSGGEFVWKLLPEKYYQGRLIMENTQLSKDGNRLLLNLDDGFLAFEPESDKLKEHKITIEGFYQGWPIDEDTDIKYNQPVQVNIISGYFGYNRPDLFYRLNEEGYVPVDNGSLTLNNLTSGKQELVVYYNDGVKYVRVATYNFSVGRPWYFSFLMVIVYVFVISGIFFLYYRWNKVRYNQKIRLNEEELKHRTQILELEMDAENKLRQQEYEKHMLEMEVQTKASEVAGKSLSIAKHSEMIESIQEVLESESDGNHVKSRIRKILKTNTINKNEWLNFEKNLIKSHEEFVEKLSKKYPTLTAKDIKLSIYLKMNLSSKEIAPLMNISFRGVELHRYRLRKKLDIGTEESLYKFMISI</sequence>
<accession>A0ABU9I136</accession>
<evidence type="ECO:0000313" key="3">
    <source>
        <dbReference type="Proteomes" id="UP001464555"/>
    </source>
</evidence>
<dbReference type="InterPro" id="IPR036388">
    <property type="entry name" value="WH-like_DNA-bd_sf"/>
</dbReference>
<keyword evidence="2" id="KW-0418">Kinase</keyword>
<dbReference type="Gene3D" id="1.10.10.10">
    <property type="entry name" value="Winged helix-like DNA-binding domain superfamily/Winged helix DNA-binding domain"/>
    <property type="match status" value="1"/>
</dbReference>
<keyword evidence="1" id="KW-1133">Transmembrane helix</keyword>
<dbReference type="Proteomes" id="UP001464555">
    <property type="component" value="Unassembled WGS sequence"/>
</dbReference>
<protein>
    <submittedName>
        <fullName evidence="2">Histidine kinase</fullName>
    </submittedName>
</protein>
<proteinExistence type="predicted"/>
<evidence type="ECO:0000256" key="1">
    <source>
        <dbReference type="SAM" id="Phobius"/>
    </source>
</evidence>
<organism evidence="2 3">
    <name type="scientific">Flavobacterium arundinis</name>
    <dbReference type="NCBI Taxonomy" id="3139143"/>
    <lineage>
        <taxon>Bacteria</taxon>
        <taxon>Pseudomonadati</taxon>
        <taxon>Bacteroidota</taxon>
        <taxon>Flavobacteriia</taxon>
        <taxon>Flavobacteriales</taxon>
        <taxon>Flavobacteriaceae</taxon>
        <taxon>Flavobacterium</taxon>
    </lineage>
</organism>
<keyword evidence="3" id="KW-1185">Reference proteome</keyword>
<dbReference type="SUPFAM" id="SSF50998">
    <property type="entry name" value="Quinoprotein alcohol dehydrogenase-like"/>
    <property type="match status" value="1"/>
</dbReference>
<dbReference type="InterPro" id="IPR015943">
    <property type="entry name" value="WD40/YVTN_repeat-like_dom_sf"/>
</dbReference>
<dbReference type="SUPFAM" id="SSF46894">
    <property type="entry name" value="C-terminal effector domain of the bipartite response regulators"/>
    <property type="match status" value="1"/>
</dbReference>
<keyword evidence="1" id="KW-0812">Transmembrane</keyword>
<name>A0ABU9I136_9FLAO</name>
<keyword evidence="2" id="KW-0808">Transferase</keyword>